<dbReference type="OrthoDB" id="4411534at2"/>
<proteinExistence type="predicted"/>
<reference evidence="1 4" key="3">
    <citation type="journal article" date="2020" name="Biotechnol. Biofuels">
        <title>New insights from the biogas microbiome by comprehensive genome-resolved metagenomics of nearly 1600 species originating from multiple anaerobic digesters.</title>
        <authorList>
            <person name="Campanaro S."/>
            <person name="Treu L."/>
            <person name="Rodriguez-R L.M."/>
            <person name="Kovalovszki A."/>
            <person name="Ziels R.M."/>
            <person name="Maus I."/>
            <person name="Zhu X."/>
            <person name="Kougias P.G."/>
            <person name="Basile A."/>
            <person name="Luo G."/>
            <person name="Schluter A."/>
            <person name="Konstantinidis K.T."/>
            <person name="Angelidaki I."/>
        </authorList>
    </citation>
    <scope>NUCLEOTIDE SEQUENCE [LARGE SCALE GENOMIC DNA]</scope>
    <source>
        <strain evidence="1">AS23ysBPME_344</strain>
    </source>
</reference>
<evidence type="ECO:0000313" key="2">
    <source>
        <dbReference type="EMBL" id="SMG20733.1"/>
    </source>
</evidence>
<accession>A0A1X7IZE1</accession>
<dbReference type="Proteomes" id="UP000568696">
    <property type="component" value="Unassembled WGS sequence"/>
</dbReference>
<reference evidence="2" key="1">
    <citation type="submission" date="2017-04" db="EMBL/GenBank/DDBJ databases">
        <authorList>
            <person name="Afonso C.L."/>
            <person name="Miller P.J."/>
            <person name="Scott M.A."/>
            <person name="Spackman E."/>
            <person name="Goraichik I."/>
            <person name="Dimitrov K.M."/>
            <person name="Suarez D.L."/>
            <person name="Swayne D.E."/>
        </authorList>
    </citation>
    <scope>NUCLEOTIDE SEQUENCE [LARGE SCALE GENOMIC DNA]</scope>
    <source>
        <strain evidence="2">VDS</strain>
    </source>
</reference>
<name>A0A1X7IZE1_9CORY</name>
<dbReference type="Gene3D" id="3.40.50.720">
    <property type="entry name" value="NAD(P)-binding Rossmann-like Domain"/>
    <property type="match status" value="1"/>
</dbReference>
<dbReference type="AlphaFoldDB" id="A0A1X7IZE1"/>
<gene>
    <name evidence="1" type="ORF">GX356_06585</name>
    <name evidence="2" type="ORF">SAMN06295981_1116</name>
</gene>
<dbReference type="SUPFAM" id="SSF51971">
    <property type="entry name" value="Nucleotide-binding domain"/>
    <property type="match status" value="1"/>
</dbReference>
<organism evidence="2 3">
    <name type="scientific">Corynebacterium pollutisoli</name>
    <dbReference type="NCBI Taxonomy" id="1610489"/>
    <lineage>
        <taxon>Bacteria</taxon>
        <taxon>Bacillati</taxon>
        <taxon>Actinomycetota</taxon>
        <taxon>Actinomycetes</taxon>
        <taxon>Mycobacteriales</taxon>
        <taxon>Corynebacteriaceae</taxon>
        <taxon>Corynebacterium</taxon>
    </lineage>
</organism>
<keyword evidence="3" id="KW-1185">Reference proteome</keyword>
<dbReference type="STRING" id="1610489.SAMN06295981_1116"/>
<dbReference type="RefSeq" id="WP_085549251.1">
    <property type="nucleotide sequence ID" value="NZ_FXAR01000003.1"/>
</dbReference>
<dbReference type="EMBL" id="JAAYSN010000174">
    <property type="protein sequence ID" value="NLP39368.1"/>
    <property type="molecule type" value="Genomic_DNA"/>
</dbReference>
<dbReference type="EMBL" id="FXAR01000003">
    <property type="protein sequence ID" value="SMG20733.1"/>
    <property type="molecule type" value="Genomic_DNA"/>
</dbReference>
<dbReference type="Proteomes" id="UP000193309">
    <property type="component" value="Unassembled WGS sequence"/>
</dbReference>
<evidence type="ECO:0000313" key="4">
    <source>
        <dbReference type="Proteomes" id="UP000568696"/>
    </source>
</evidence>
<reference evidence="3" key="2">
    <citation type="submission" date="2017-04" db="EMBL/GenBank/DDBJ databases">
        <authorList>
            <person name="Varghese N."/>
            <person name="Submissions S."/>
        </authorList>
    </citation>
    <scope>NUCLEOTIDE SEQUENCE [LARGE SCALE GENOMIC DNA]</scope>
    <source>
        <strain evidence="3">VDS</strain>
    </source>
</reference>
<protein>
    <submittedName>
        <fullName evidence="2">Ferredoxin--NADP+ reductase</fullName>
    </submittedName>
</protein>
<evidence type="ECO:0000313" key="3">
    <source>
        <dbReference type="Proteomes" id="UP000193309"/>
    </source>
</evidence>
<sequence length="170" mass="17868">MPESSQRPLRIAVISDGATGMCLAESLLTTRHQAPVFVDLITARTAPAGLLRSTPQGDQAPRLRLIGNVRVDEDVTVDELHELYDAVVTPDAAALATTDTATLTGAALASAEITAAVFPERPQDAPPRLLELLDARGVAVISWQGWTAGVTASTDWAAVELSSRGVPVCM</sequence>
<evidence type="ECO:0000313" key="1">
    <source>
        <dbReference type="EMBL" id="NLP39368.1"/>
    </source>
</evidence>